<keyword evidence="2" id="KW-1185">Reference proteome</keyword>
<protein>
    <submittedName>
        <fullName evidence="1">Genomic scaffold, ProqFM164S04</fullName>
    </submittedName>
</protein>
<sequence length="81" mass="9398">MVYNIGHGQGFKGIVFYLSNQSRNAMRMSMYCTYGLWWRCRLPRTWWMAGVKVDLGDPQFWMANLLIGAGVVARCHTMIYA</sequence>
<dbReference type="AlphaFoldDB" id="W6QP96"/>
<evidence type="ECO:0000313" key="2">
    <source>
        <dbReference type="Proteomes" id="UP000030686"/>
    </source>
</evidence>
<accession>W6QP96</accession>
<dbReference type="EMBL" id="HG792018">
    <property type="protein sequence ID" value="CDM35924.1"/>
    <property type="molecule type" value="Genomic_DNA"/>
</dbReference>
<reference evidence="1" key="1">
    <citation type="journal article" date="2014" name="Nat. Commun.">
        <title>Multiple recent horizontal transfers of a large genomic region in cheese making fungi.</title>
        <authorList>
            <person name="Cheeseman K."/>
            <person name="Ropars J."/>
            <person name="Renault P."/>
            <person name="Dupont J."/>
            <person name="Gouzy J."/>
            <person name="Branca A."/>
            <person name="Abraham A.L."/>
            <person name="Ceppi M."/>
            <person name="Conseiller E."/>
            <person name="Debuchy R."/>
            <person name="Malagnac F."/>
            <person name="Goarin A."/>
            <person name="Silar P."/>
            <person name="Lacoste S."/>
            <person name="Sallet E."/>
            <person name="Bensimon A."/>
            <person name="Giraud T."/>
            <person name="Brygoo Y."/>
        </authorList>
    </citation>
    <scope>NUCLEOTIDE SEQUENCE [LARGE SCALE GENOMIC DNA]</scope>
    <source>
        <strain evidence="1">FM164</strain>
    </source>
</reference>
<name>W6QP96_PENRF</name>
<dbReference type="Proteomes" id="UP000030686">
    <property type="component" value="Unassembled WGS sequence"/>
</dbReference>
<gene>
    <name evidence="1" type="ORF">PROQFM164_S04g000805</name>
</gene>
<organism evidence="1 2">
    <name type="scientific">Penicillium roqueforti (strain FM164)</name>
    <dbReference type="NCBI Taxonomy" id="1365484"/>
    <lineage>
        <taxon>Eukaryota</taxon>
        <taxon>Fungi</taxon>
        <taxon>Dikarya</taxon>
        <taxon>Ascomycota</taxon>
        <taxon>Pezizomycotina</taxon>
        <taxon>Eurotiomycetes</taxon>
        <taxon>Eurotiomycetidae</taxon>
        <taxon>Eurotiales</taxon>
        <taxon>Aspergillaceae</taxon>
        <taxon>Penicillium</taxon>
    </lineage>
</organism>
<proteinExistence type="predicted"/>
<evidence type="ECO:0000313" key="1">
    <source>
        <dbReference type="EMBL" id="CDM35924.1"/>
    </source>
</evidence>